<dbReference type="GO" id="GO:0004427">
    <property type="term" value="F:inorganic diphosphate phosphatase activity"/>
    <property type="evidence" value="ECO:0007669"/>
    <property type="project" value="InterPro"/>
</dbReference>
<evidence type="ECO:0000256" key="26">
    <source>
        <dbReference type="ARBA" id="ARBA00047660"/>
    </source>
</evidence>
<dbReference type="PROSITE" id="PS51422">
    <property type="entry name" value="SAR1"/>
    <property type="match status" value="1"/>
</dbReference>
<feature type="binding site" evidence="29">
    <location>
        <begin position="352"/>
        <end position="359"/>
    </location>
    <ligand>
        <name>GTP</name>
        <dbReference type="ChEBI" id="CHEBI:37565"/>
    </ligand>
</feature>
<gene>
    <name evidence="33" type="ORF">E5288_WYG021371</name>
</gene>
<keyword evidence="12 28" id="KW-0547">Nucleotide-binding</keyword>
<feature type="binding site" evidence="29">
    <location>
        <position position="398"/>
    </location>
    <ligand>
        <name>GTP</name>
        <dbReference type="ChEBI" id="CHEBI:37565"/>
    </ligand>
</feature>
<dbReference type="PROSITE" id="PS51417">
    <property type="entry name" value="ARF"/>
    <property type="match status" value="1"/>
</dbReference>
<evidence type="ECO:0000256" key="11">
    <source>
        <dbReference type="ARBA" id="ARBA00022723"/>
    </source>
</evidence>
<dbReference type="GO" id="GO:0003925">
    <property type="term" value="F:G protein activity"/>
    <property type="evidence" value="ECO:0007669"/>
    <property type="project" value="UniProtKB-EC"/>
</dbReference>
<comment type="similarity">
    <text evidence="7 31">Belongs to the small GTPase superfamily. SAR1 family.</text>
</comment>
<evidence type="ECO:0000256" key="23">
    <source>
        <dbReference type="ARBA" id="ARBA00023228"/>
    </source>
</evidence>
<evidence type="ECO:0000256" key="27">
    <source>
        <dbReference type="PIRSR" id="PIRSR606687-1"/>
    </source>
</evidence>
<feature type="binding site" evidence="28">
    <location>
        <position position="454"/>
    </location>
    <ligand>
        <name>GTP</name>
        <dbReference type="ChEBI" id="CHEBI:37565"/>
    </ligand>
</feature>
<feature type="binding site" evidence="28">
    <location>
        <position position="357"/>
    </location>
    <ligand>
        <name>GTP</name>
        <dbReference type="ChEBI" id="CHEBI:37565"/>
    </ligand>
</feature>
<feature type="binding site" evidence="28">
    <location>
        <position position="501"/>
    </location>
    <ligand>
        <name>GTP</name>
        <dbReference type="ChEBI" id="CHEBI:37565"/>
    </ligand>
</feature>
<keyword evidence="13" id="KW-0378">Hydrolase</keyword>
<reference evidence="33" key="1">
    <citation type="submission" date="2019-10" db="EMBL/GenBank/DDBJ databases">
        <title>The sequence and de novo assembly of the wild yak genome.</title>
        <authorList>
            <person name="Liu Y."/>
        </authorList>
    </citation>
    <scope>NUCLEOTIDE SEQUENCE [LARGE SCALE GENOMIC DNA]</scope>
    <source>
        <strain evidence="33">WY2019</strain>
    </source>
</reference>
<dbReference type="GO" id="GO:0005829">
    <property type="term" value="C:cytosol"/>
    <property type="evidence" value="ECO:0007669"/>
    <property type="project" value="UniProtKB-SubCell"/>
</dbReference>
<dbReference type="CDD" id="cd00412">
    <property type="entry name" value="pyrophosphatase"/>
    <property type="match status" value="1"/>
</dbReference>
<evidence type="ECO:0000256" key="29">
    <source>
        <dbReference type="PIRSR" id="PIRSR606689-1"/>
    </source>
</evidence>
<evidence type="ECO:0000256" key="28">
    <source>
        <dbReference type="PIRSR" id="PIRSR606687-2"/>
    </source>
</evidence>
<dbReference type="SUPFAM" id="SSF52540">
    <property type="entry name" value="P-loop containing nucleoside triphosphate hydrolases"/>
    <property type="match status" value="1"/>
</dbReference>
<dbReference type="InterPro" id="IPR027417">
    <property type="entry name" value="P-loop_NTPase"/>
</dbReference>
<dbReference type="FunFam" id="3.90.80.10:FF:000005">
    <property type="entry name" value="Pyrophosphatase (inorganic) 2"/>
    <property type="match status" value="1"/>
</dbReference>
<dbReference type="PROSITE" id="PS00387">
    <property type="entry name" value="PPASE"/>
    <property type="match status" value="1"/>
</dbReference>
<dbReference type="InterPro" id="IPR006689">
    <property type="entry name" value="Small_GTPase_ARF/SAR"/>
</dbReference>
<proteinExistence type="inferred from homology"/>
<feature type="binding site" evidence="28">
    <location>
        <position position="455"/>
    </location>
    <ligand>
        <name>GTP</name>
        <dbReference type="ChEBI" id="CHEBI:37565"/>
    </ligand>
</feature>
<dbReference type="InterPro" id="IPR008162">
    <property type="entry name" value="Pyrophosphatase"/>
</dbReference>
<dbReference type="Gene3D" id="3.90.80.10">
    <property type="entry name" value="Inorganic pyrophosphatase"/>
    <property type="match status" value="1"/>
</dbReference>
<dbReference type="SMART" id="SM00177">
    <property type="entry name" value="ARF"/>
    <property type="match status" value="1"/>
</dbReference>
<evidence type="ECO:0000256" key="7">
    <source>
        <dbReference type="ARBA" id="ARBA00007507"/>
    </source>
</evidence>
<dbReference type="GO" id="GO:0032580">
    <property type="term" value="C:Golgi cisterna membrane"/>
    <property type="evidence" value="ECO:0007669"/>
    <property type="project" value="UniProtKB-SubCell"/>
</dbReference>
<dbReference type="GO" id="GO:0005525">
    <property type="term" value="F:GTP binding"/>
    <property type="evidence" value="ECO:0007669"/>
    <property type="project" value="UniProtKB-KW"/>
</dbReference>
<dbReference type="PRINTS" id="PR00328">
    <property type="entry name" value="SAR1GTPBP"/>
</dbReference>
<dbReference type="Proteomes" id="UP000322234">
    <property type="component" value="Unassembled WGS sequence"/>
</dbReference>
<dbReference type="EMBL" id="VBQZ03000045">
    <property type="protein sequence ID" value="MXQ88389.1"/>
    <property type="molecule type" value="Genomic_DNA"/>
</dbReference>
<comment type="cofactor">
    <cofactor evidence="1">
        <name>Mg(2+)</name>
        <dbReference type="ChEBI" id="CHEBI:18420"/>
    </cofactor>
</comment>
<dbReference type="GO" id="GO:0006796">
    <property type="term" value="P:phosphate-containing compound metabolic process"/>
    <property type="evidence" value="ECO:0007669"/>
    <property type="project" value="InterPro"/>
</dbReference>
<evidence type="ECO:0000256" key="31">
    <source>
        <dbReference type="RuleBase" id="RU003926"/>
    </source>
</evidence>
<feature type="compositionally biased region" description="Basic and acidic residues" evidence="32">
    <location>
        <begin position="288"/>
        <end position="323"/>
    </location>
</feature>
<evidence type="ECO:0000256" key="4">
    <source>
        <dbReference type="ARBA" id="ARBA00004514"/>
    </source>
</evidence>
<keyword evidence="34" id="KW-1185">Reference proteome</keyword>
<dbReference type="NCBIfam" id="TIGR00231">
    <property type="entry name" value="small_GTP"/>
    <property type="match status" value="1"/>
</dbReference>
<comment type="subcellular location">
    <subcellularLocation>
        <location evidence="4">Cytoplasm</location>
        <location evidence="4">Cytosol</location>
    </subcellularLocation>
    <subcellularLocation>
        <location evidence="3">Endoplasmic reticulum membrane</location>
        <topology evidence="3">Peripheral membrane protein</topology>
    </subcellularLocation>
    <subcellularLocation>
        <location evidence="25">Golgi apparatus</location>
        <location evidence="25">Golgi stack membrane</location>
        <topology evidence="25">Peripheral membrane protein</topology>
    </subcellularLocation>
    <subcellularLocation>
        <location evidence="5">Lysosome membrane</location>
    </subcellularLocation>
    <subcellularLocation>
        <location evidence="2">Nucleus</location>
    </subcellularLocation>
</comment>
<evidence type="ECO:0000256" key="24">
    <source>
        <dbReference type="ARBA" id="ARBA00023242"/>
    </source>
</evidence>
<sequence length="518" mass="57737">MSGFSSEERAAPFTLEYRVFLKNEKGQYISPFHDIPIYADKEVFHMVVEVPRWSNAKMEIATKDPLNPIKQDVKKGKLRYVANLFPYKGYIWNYGAIPQTWEDPGHNDKHTGCCGDNDPIDVCEIGSKVCARGEIIRVKVLGILAMIDEGETDWKVIAINVEDPDAANYNDINDVKRLKPGYLEATVDWFRRYKVPDGKPENEFAFNAEFKDKNFAIDIIESTHDYWRALVTKKTDGKGISCMNTTVSESPFQCDPDAAKAIVDALPPPCESACTIPTDGAGLSAKPDPPKTETKPEKTPAKKGEKGPKNKGGKADSGEKGNNPEKNGNAKSDHAQKDEGLYKKSGKLVFLGLDNAGKTTLLHMLKDDRLGQHVPTLHPTSEELTIAGMTFTTFDLGGHEQARRVWKNYLPAINGIVFLVDCADHPRLMESKVELNALMTDETISNVPILILGNKIDRTDAISEEKLREIFGLYGQTTGKGNVTLKELNARPMEVFMCSVLKRQGYGEGFRWLSQYID</sequence>
<evidence type="ECO:0000256" key="20">
    <source>
        <dbReference type="ARBA" id="ARBA00023125"/>
    </source>
</evidence>
<accession>A0A6B0RDY8</accession>
<evidence type="ECO:0000256" key="9">
    <source>
        <dbReference type="ARBA" id="ARBA00011738"/>
    </source>
</evidence>
<comment type="catalytic activity">
    <reaction evidence="26">
        <text>GTP + H2O = GDP + phosphate + H(+)</text>
        <dbReference type="Rhea" id="RHEA:19669"/>
        <dbReference type="ChEBI" id="CHEBI:15377"/>
        <dbReference type="ChEBI" id="CHEBI:15378"/>
        <dbReference type="ChEBI" id="CHEBI:37565"/>
        <dbReference type="ChEBI" id="CHEBI:43474"/>
        <dbReference type="ChEBI" id="CHEBI:58189"/>
        <dbReference type="EC" id="3.6.5.2"/>
    </reaction>
    <physiologicalReaction direction="left-to-right" evidence="26">
        <dbReference type="Rhea" id="RHEA:19670"/>
    </physiologicalReaction>
</comment>
<dbReference type="Pfam" id="PF01101">
    <property type="entry name" value="HMG14_17"/>
    <property type="match status" value="1"/>
</dbReference>
<evidence type="ECO:0000256" key="32">
    <source>
        <dbReference type="SAM" id="MobiDB-lite"/>
    </source>
</evidence>
<feature type="binding site" evidence="28">
    <location>
        <position position="359"/>
    </location>
    <ligand>
        <name>GTP</name>
        <dbReference type="ChEBI" id="CHEBI:37565"/>
    </ligand>
</feature>
<evidence type="ECO:0000256" key="8">
    <source>
        <dbReference type="ARBA" id="ARBA00007696"/>
    </source>
</evidence>
<keyword evidence="15 27" id="KW-0460">Magnesium</keyword>
<evidence type="ECO:0000256" key="30">
    <source>
        <dbReference type="PIRSR" id="PIRSR606689-2"/>
    </source>
</evidence>
<evidence type="ECO:0000256" key="2">
    <source>
        <dbReference type="ARBA" id="ARBA00004123"/>
    </source>
</evidence>
<dbReference type="GO" id="GO:0000287">
    <property type="term" value="F:magnesium ion binding"/>
    <property type="evidence" value="ECO:0007669"/>
    <property type="project" value="InterPro"/>
</dbReference>
<evidence type="ECO:0000256" key="5">
    <source>
        <dbReference type="ARBA" id="ARBA00004656"/>
    </source>
</evidence>
<comment type="similarity">
    <text evidence="8">Belongs to the HMGN family.</text>
</comment>
<dbReference type="InterPro" id="IPR000079">
    <property type="entry name" value="HMGN_fam"/>
</dbReference>
<evidence type="ECO:0000256" key="6">
    <source>
        <dbReference type="ARBA" id="ARBA00006220"/>
    </source>
</evidence>
<dbReference type="Gene3D" id="3.40.50.300">
    <property type="entry name" value="P-loop containing nucleotide triphosphate hydrolases"/>
    <property type="match status" value="1"/>
</dbReference>
<keyword evidence="16 31" id="KW-0931">ER-Golgi transport</keyword>
<evidence type="ECO:0000256" key="22">
    <source>
        <dbReference type="ARBA" id="ARBA00023136"/>
    </source>
</evidence>
<feature type="region of interest" description="Disordered" evidence="32">
    <location>
        <begin position="277"/>
        <end position="338"/>
    </location>
</feature>
<dbReference type="PANTHER" id="PTHR45684">
    <property type="entry name" value="RE74312P"/>
    <property type="match status" value="1"/>
</dbReference>
<dbReference type="GO" id="GO:0000785">
    <property type="term" value="C:chromatin"/>
    <property type="evidence" value="ECO:0007669"/>
    <property type="project" value="InterPro"/>
</dbReference>
<evidence type="ECO:0000313" key="34">
    <source>
        <dbReference type="Proteomes" id="UP000322234"/>
    </source>
</evidence>
<keyword evidence="10 31" id="KW-0813">Transport</keyword>
<evidence type="ECO:0000313" key="33">
    <source>
        <dbReference type="EMBL" id="MXQ88389.1"/>
    </source>
</evidence>
<evidence type="ECO:0000256" key="1">
    <source>
        <dbReference type="ARBA" id="ARBA00001946"/>
    </source>
</evidence>
<dbReference type="CDD" id="cd00879">
    <property type="entry name" value="Sar1"/>
    <property type="match status" value="1"/>
</dbReference>
<protein>
    <submittedName>
        <fullName evidence="33">Uncharacterized protein</fullName>
    </submittedName>
</protein>
<name>A0A6B0RDY8_9CETA</name>
<dbReference type="GO" id="GO:0005765">
    <property type="term" value="C:lysosomal membrane"/>
    <property type="evidence" value="ECO:0007669"/>
    <property type="project" value="UniProtKB-SubCell"/>
</dbReference>
<keyword evidence="21 29" id="KW-0342">GTP-binding</keyword>
<evidence type="ECO:0000256" key="25">
    <source>
        <dbReference type="ARBA" id="ARBA00037843"/>
    </source>
</evidence>
<evidence type="ECO:0000256" key="21">
    <source>
        <dbReference type="ARBA" id="ARBA00023134"/>
    </source>
</evidence>
<dbReference type="Pfam" id="PF00025">
    <property type="entry name" value="Arf"/>
    <property type="match status" value="1"/>
</dbReference>
<keyword evidence="22" id="KW-0472">Membrane</keyword>
<dbReference type="SMART" id="SM00178">
    <property type="entry name" value="SAR"/>
    <property type="match status" value="1"/>
</dbReference>
<feature type="binding site" evidence="28">
    <location>
        <position position="355"/>
    </location>
    <ligand>
        <name>GTP</name>
        <dbReference type="ChEBI" id="CHEBI:37565"/>
    </ligand>
</feature>
<evidence type="ECO:0000256" key="17">
    <source>
        <dbReference type="ARBA" id="ARBA00022927"/>
    </source>
</evidence>
<keyword evidence="17 31" id="KW-0653">Protein transport</keyword>
<keyword evidence="18" id="KW-0007">Acetylation</keyword>
<comment type="subunit">
    <text evidence="9">Homodimer.</text>
</comment>
<evidence type="ECO:0000256" key="19">
    <source>
        <dbReference type="ARBA" id="ARBA00023034"/>
    </source>
</evidence>
<dbReference type="AlphaFoldDB" id="A0A6B0RDY8"/>
<organism evidence="33 34">
    <name type="scientific">Bos mutus</name>
    <name type="common">wild yak</name>
    <dbReference type="NCBI Taxonomy" id="72004"/>
    <lineage>
        <taxon>Eukaryota</taxon>
        <taxon>Metazoa</taxon>
        <taxon>Chordata</taxon>
        <taxon>Craniata</taxon>
        <taxon>Vertebrata</taxon>
        <taxon>Euteleostomi</taxon>
        <taxon>Mammalia</taxon>
        <taxon>Eutheria</taxon>
        <taxon>Laurasiatheria</taxon>
        <taxon>Artiodactyla</taxon>
        <taxon>Ruminantia</taxon>
        <taxon>Pecora</taxon>
        <taxon>Bovidae</taxon>
        <taxon>Bovinae</taxon>
        <taxon>Bos</taxon>
    </lineage>
</organism>
<dbReference type="GO" id="GO:0005789">
    <property type="term" value="C:endoplasmic reticulum membrane"/>
    <property type="evidence" value="ECO:0007669"/>
    <property type="project" value="UniProtKB-SubCell"/>
</dbReference>
<dbReference type="GO" id="GO:0016192">
    <property type="term" value="P:vesicle-mediated transport"/>
    <property type="evidence" value="ECO:0007669"/>
    <property type="project" value="UniProtKB-KW"/>
</dbReference>
<evidence type="ECO:0000256" key="10">
    <source>
        <dbReference type="ARBA" id="ARBA00022448"/>
    </source>
</evidence>
<feature type="binding site" evidence="27">
    <location>
        <position position="354"/>
    </location>
    <ligand>
        <name>Mg(2+)</name>
        <dbReference type="ChEBI" id="CHEBI:18420"/>
    </ligand>
</feature>
<dbReference type="InterPro" id="IPR036649">
    <property type="entry name" value="Pyrophosphatase_sf"/>
</dbReference>
<feature type="binding site" evidence="28">
    <location>
        <position position="500"/>
    </location>
    <ligand>
        <name>GTP</name>
        <dbReference type="ChEBI" id="CHEBI:37565"/>
    </ligand>
</feature>
<evidence type="ECO:0000256" key="14">
    <source>
        <dbReference type="ARBA" id="ARBA00022824"/>
    </source>
</evidence>
<keyword evidence="23" id="KW-0458">Lysosome</keyword>
<feature type="binding site" evidence="28">
    <location>
        <position position="358"/>
    </location>
    <ligand>
        <name>GTP</name>
        <dbReference type="ChEBI" id="CHEBI:37565"/>
    </ligand>
</feature>
<feature type="binding site" evidence="29">
    <location>
        <begin position="454"/>
        <end position="457"/>
    </location>
    <ligand>
        <name>GTP</name>
        <dbReference type="ChEBI" id="CHEBI:37565"/>
    </ligand>
</feature>
<keyword evidence="19 31" id="KW-0333">Golgi apparatus</keyword>
<feature type="binding site" evidence="30">
    <location>
        <position position="359"/>
    </location>
    <ligand>
        <name>Mg(2+)</name>
        <dbReference type="ChEBI" id="CHEBI:18420"/>
    </ligand>
</feature>
<keyword evidence="11 27" id="KW-0479">Metal-binding</keyword>
<dbReference type="GO" id="GO:0005634">
    <property type="term" value="C:nucleus"/>
    <property type="evidence" value="ECO:0007669"/>
    <property type="project" value="UniProtKB-SubCell"/>
</dbReference>
<dbReference type="GO" id="GO:0031492">
    <property type="term" value="F:nucleosomal DNA binding"/>
    <property type="evidence" value="ECO:0007669"/>
    <property type="project" value="InterPro"/>
</dbReference>
<evidence type="ECO:0000256" key="3">
    <source>
        <dbReference type="ARBA" id="ARBA00004406"/>
    </source>
</evidence>
<keyword evidence="14 31" id="KW-0256">Endoplasmic reticulum</keyword>
<evidence type="ECO:0000256" key="13">
    <source>
        <dbReference type="ARBA" id="ARBA00022801"/>
    </source>
</evidence>
<dbReference type="FunFam" id="3.40.50.300:FF:000161">
    <property type="entry name" value="Small COPII coat GTPase"/>
    <property type="match status" value="1"/>
</dbReference>
<evidence type="ECO:0000256" key="16">
    <source>
        <dbReference type="ARBA" id="ARBA00022892"/>
    </source>
</evidence>
<dbReference type="GO" id="GO:0006886">
    <property type="term" value="P:intracellular protein transport"/>
    <property type="evidence" value="ECO:0007669"/>
    <property type="project" value="InterPro"/>
</dbReference>
<dbReference type="InterPro" id="IPR005225">
    <property type="entry name" value="Small_GTP-bd"/>
</dbReference>
<feature type="binding site" evidence="30">
    <location>
        <position position="376"/>
    </location>
    <ligand>
        <name>Mg(2+)</name>
        <dbReference type="ChEBI" id="CHEBI:18420"/>
    </ligand>
</feature>
<feature type="binding site" evidence="28">
    <location>
        <position position="360"/>
    </location>
    <ligand>
        <name>GTP</name>
        <dbReference type="ChEBI" id="CHEBI:37565"/>
    </ligand>
</feature>
<dbReference type="SUPFAM" id="SSF50324">
    <property type="entry name" value="Inorganic pyrophosphatase"/>
    <property type="match status" value="1"/>
</dbReference>
<dbReference type="Pfam" id="PF00719">
    <property type="entry name" value="Pyrophosphatase"/>
    <property type="match status" value="1"/>
</dbReference>
<dbReference type="InterPro" id="IPR006687">
    <property type="entry name" value="Small_GTPase_SAR1"/>
</dbReference>
<dbReference type="SMART" id="SM00527">
    <property type="entry name" value="HMG17"/>
    <property type="match status" value="1"/>
</dbReference>
<evidence type="ECO:0000256" key="12">
    <source>
        <dbReference type="ARBA" id="ARBA00022741"/>
    </source>
</evidence>
<comment type="caution">
    <text evidence="33">The sequence shown here is derived from an EMBL/GenBank/DDBJ whole genome shotgun (WGS) entry which is preliminary data.</text>
</comment>
<keyword evidence="20" id="KW-0238">DNA-binding</keyword>
<feature type="binding site" evidence="28">
    <location>
        <position position="457"/>
    </location>
    <ligand>
        <name>GTP</name>
        <dbReference type="ChEBI" id="CHEBI:37565"/>
    </ligand>
</feature>
<evidence type="ECO:0000256" key="18">
    <source>
        <dbReference type="ARBA" id="ARBA00022990"/>
    </source>
</evidence>
<keyword evidence="24" id="KW-0539">Nucleus</keyword>
<evidence type="ECO:0000256" key="15">
    <source>
        <dbReference type="ARBA" id="ARBA00022842"/>
    </source>
</evidence>
<comment type="similarity">
    <text evidence="6">Belongs to the PPase family.</text>
</comment>